<dbReference type="Pfam" id="PF13894">
    <property type="entry name" value="zf-C2H2_4"/>
    <property type="match status" value="1"/>
</dbReference>
<feature type="domain" description="C2H2-type" evidence="3">
    <location>
        <begin position="40"/>
        <end position="68"/>
    </location>
</feature>
<dbReference type="SUPFAM" id="SSF57667">
    <property type="entry name" value="beta-beta-alpha zinc fingers"/>
    <property type="match status" value="1"/>
</dbReference>
<dbReference type="SMART" id="SM00355">
    <property type="entry name" value="ZnF_C2H2"/>
    <property type="match status" value="2"/>
</dbReference>
<dbReference type="InterPro" id="IPR013087">
    <property type="entry name" value="Znf_C2H2_type"/>
</dbReference>
<keyword evidence="5" id="KW-1185">Reference proteome</keyword>
<proteinExistence type="predicted"/>
<evidence type="ECO:0000259" key="3">
    <source>
        <dbReference type="PROSITE" id="PS50157"/>
    </source>
</evidence>
<feature type="region of interest" description="Disordered" evidence="2">
    <location>
        <begin position="94"/>
        <end position="122"/>
    </location>
</feature>
<dbReference type="PROSITE" id="PS50157">
    <property type="entry name" value="ZINC_FINGER_C2H2_2"/>
    <property type="match status" value="1"/>
</dbReference>
<sequence>MPKREEAAMAAVAAAASETTQAVENFARLYTALRHDDARPLCRYCGRSYSSPSNLRQHVKNVHSNWPPPETWPQCNVCGKRCKTKHYLINHQLQAHGIHQRPSLNNPNQQQHQSSSSSSSLP</sequence>
<evidence type="ECO:0000313" key="5">
    <source>
        <dbReference type="Proteomes" id="UP001177670"/>
    </source>
</evidence>
<dbReference type="Gene3D" id="3.30.160.60">
    <property type="entry name" value="Classic Zinc Finger"/>
    <property type="match status" value="1"/>
</dbReference>
<dbReference type="InterPro" id="IPR036236">
    <property type="entry name" value="Znf_C2H2_sf"/>
</dbReference>
<organism evidence="4 5">
    <name type="scientific">Melipona bicolor</name>
    <dbReference type="NCBI Taxonomy" id="60889"/>
    <lineage>
        <taxon>Eukaryota</taxon>
        <taxon>Metazoa</taxon>
        <taxon>Ecdysozoa</taxon>
        <taxon>Arthropoda</taxon>
        <taxon>Hexapoda</taxon>
        <taxon>Insecta</taxon>
        <taxon>Pterygota</taxon>
        <taxon>Neoptera</taxon>
        <taxon>Endopterygota</taxon>
        <taxon>Hymenoptera</taxon>
        <taxon>Apocrita</taxon>
        <taxon>Aculeata</taxon>
        <taxon>Apoidea</taxon>
        <taxon>Anthophila</taxon>
        <taxon>Apidae</taxon>
        <taxon>Melipona</taxon>
    </lineage>
</organism>
<protein>
    <recommendedName>
        <fullName evidence="3">C2H2-type domain-containing protein</fullName>
    </recommendedName>
</protein>
<keyword evidence="1" id="KW-0479">Metal-binding</keyword>
<accession>A0AA40FMZ3</accession>
<reference evidence="4" key="1">
    <citation type="submission" date="2021-10" db="EMBL/GenBank/DDBJ databases">
        <title>Melipona bicolor Genome sequencing and assembly.</title>
        <authorList>
            <person name="Araujo N.S."/>
            <person name="Arias M.C."/>
        </authorList>
    </citation>
    <scope>NUCLEOTIDE SEQUENCE</scope>
    <source>
        <strain evidence="4">USP_2M_L1-L4_2017</strain>
        <tissue evidence="4">Whole body</tissue>
    </source>
</reference>
<evidence type="ECO:0000256" key="2">
    <source>
        <dbReference type="SAM" id="MobiDB-lite"/>
    </source>
</evidence>
<dbReference type="AlphaFoldDB" id="A0AA40FMZ3"/>
<comment type="caution">
    <text evidence="4">The sequence shown here is derived from an EMBL/GenBank/DDBJ whole genome shotgun (WGS) entry which is preliminary data.</text>
</comment>
<dbReference type="Pfam" id="PF00096">
    <property type="entry name" value="zf-C2H2"/>
    <property type="match status" value="1"/>
</dbReference>
<evidence type="ECO:0000313" key="4">
    <source>
        <dbReference type="EMBL" id="KAK1122167.1"/>
    </source>
</evidence>
<gene>
    <name evidence="4" type="ORF">K0M31_009393</name>
</gene>
<dbReference type="GO" id="GO:0008270">
    <property type="term" value="F:zinc ion binding"/>
    <property type="evidence" value="ECO:0007669"/>
    <property type="project" value="UniProtKB-KW"/>
</dbReference>
<feature type="compositionally biased region" description="Low complexity" evidence="2">
    <location>
        <begin position="102"/>
        <end position="122"/>
    </location>
</feature>
<keyword evidence="1" id="KW-0863">Zinc-finger</keyword>
<dbReference type="EMBL" id="JAHYIQ010000023">
    <property type="protein sequence ID" value="KAK1122167.1"/>
    <property type="molecule type" value="Genomic_DNA"/>
</dbReference>
<name>A0AA40FMZ3_9HYME</name>
<dbReference type="PROSITE" id="PS00028">
    <property type="entry name" value="ZINC_FINGER_C2H2_1"/>
    <property type="match status" value="2"/>
</dbReference>
<keyword evidence="1" id="KW-0862">Zinc</keyword>
<evidence type="ECO:0000256" key="1">
    <source>
        <dbReference type="PROSITE-ProRule" id="PRU00042"/>
    </source>
</evidence>
<dbReference type="Proteomes" id="UP001177670">
    <property type="component" value="Unassembled WGS sequence"/>
</dbReference>